<reference evidence="3" key="1">
    <citation type="journal article" date="2019" name="Int. J. Syst. Evol. Microbiol.">
        <title>The Global Catalogue of Microorganisms (GCM) 10K type strain sequencing project: providing services to taxonomists for standard genome sequencing and annotation.</title>
        <authorList>
            <consortium name="The Broad Institute Genomics Platform"/>
            <consortium name="The Broad Institute Genome Sequencing Center for Infectious Disease"/>
            <person name="Wu L."/>
            <person name="Ma J."/>
        </authorList>
    </citation>
    <scope>NUCLEOTIDE SEQUENCE [LARGE SCALE GENOMIC DNA]</scope>
    <source>
        <strain evidence="3">JCM 17442</strain>
    </source>
</reference>
<organism evidence="2 3">
    <name type="scientific">Frondihabitans peucedani</name>
    <dbReference type="NCBI Taxonomy" id="598626"/>
    <lineage>
        <taxon>Bacteria</taxon>
        <taxon>Bacillati</taxon>
        <taxon>Actinomycetota</taxon>
        <taxon>Actinomycetes</taxon>
        <taxon>Micrococcales</taxon>
        <taxon>Microbacteriaceae</taxon>
        <taxon>Frondihabitans</taxon>
    </lineage>
</organism>
<gene>
    <name evidence="2" type="ORF">GCM10022256_00560</name>
</gene>
<evidence type="ECO:0000313" key="3">
    <source>
        <dbReference type="Proteomes" id="UP001501594"/>
    </source>
</evidence>
<feature type="compositionally biased region" description="Acidic residues" evidence="1">
    <location>
        <begin position="415"/>
        <end position="426"/>
    </location>
</feature>
<proteinExistence type="predicted"/>
<comment type="caution">
    <text evidence="2">The sequence shown here is derived from an EMBL/GenBank/DDBJ whole genome shotgun (WGS) entry which is preliminary data.</text>
</comment>
<dbReference type="RefSeq" id="WP_344793043.1">
    <property type="nucleotide sequence ID" value="NZ_BAABAU010000001.1"/>
</dbReference>
<name>A0ABP8DXL3_9MICO</name>
<protein>
    <submittedName>
        <fullName evidence="2">Uncharacterized protein</fullName>
    </submittedName>
</protein>
<dbReference type="EMBL" id="BAABAU010000001">
    <property type="protein sequence ID" value="GAA4264444.1"/>
    <property type="molecule type" value="Genomic_DNA"/>
</dbReference>
<dbReference type="Proteomes" id="UP001501594">
    <property type="component" value="Unassembled WGS sequence"/>
</dbReference>
<feature type="compositionally biased region" description="Basic and acidic residues" evidence="1">
    <location>
        <begin position="398"/>
        <end position="414"/>
    </location>
</feature>
<sequence>MDDEIELIRDNDGLAVIGEPAAVERFLSSQGLPSKELDLTRVTSALSNGAAALKVGSEIAASSGRWVKLTKESAKALNRFPPMKGSQPGLSRAVLMSNGKTKHILEFARGGGMMALNPAMLAGAAGIMSQMAMQQQMDDIADYLAVIDAKVDEVLRAQKDAAVAGMIGAELEIDEAMTLRHEVGWVSDITWSKVQSSSSALKSTQAYALRQLDAIVEKVERQHGVGDMAETIAAVEPTVQEWLAVLARCFQLQDAMAVLELDRVLTSSPEELDRHRRGLTIARQKRLDVIAGSTGRLMERVDAAAGSANAKVLFHPFKPREVVQTSNRVATGIGDFHEVLGIEADRESLSAKRWRDAAGDLKDDAIENGADGIELVGRFGGSVLKRARTITADMADQVAERARGDRSSQPKEVDVPSDDLEGSPEN</sequence>
<accession>A0ABP8DXL3</accession>
<feature type="region of interest" description="Disordered" evidence="1">
    <location>
        <begin position="398"/>
        <end position="426"/>
    </location>
</feature>
<evidence type="ECO:0000256" key="1">
    <source>
        <dbReference type="SAM" id="MobiDB-lite"/>
    </source>
</evidence>
<evidence type="ECO:0000313" key="2">
    <source>
        <dbReference type="EMBL" id="GAA4264444.1"/>
    </source>
</evidence>
<keyword evidence="3" id="KW-1185">Reference proteome</keyword>